<accession>A0AAD9D6Q6</accession>
<protein>
    <submittedName>
        <fullName evidence="3">Uncharacterized protein</fullName>
    </submittedName>
</protein>
<evidence type="ECO:0000313" key="4">
    <source>
        <dbReference type="Proteomes" id="UP001224775"/>
    </source>
</evidence>
<dbReference type="EMBL" id="JATAAI010000036">
    <property type="protein sequence ID" value="KAK1734848.1"/>
    <property type="molecule type" value="Genomic_DNA"/>
</dbReference>
<gene>
    <name evidence="3" type="ORF">QTG54_014308</name>
</gene>
<evidence type="ECO:0000313" key="3">
    <source>
        <dbReference type="EMBL" id="KAK1734848.1"/>
    </source>
</evidence>
<evidence type="ECO:0000256" key="1">
    <source>
        <dbReference type="SAM" id="Coils"/>
    </source>
</evidence>
<keyword evidence="1" id="KW-0175">Coiled coil</keyword>
<reference evidence="3" key="1">
    <citation type="submission" date="2023-06" db="EMBL/GenBank/DDBJ databases">
        <title>Survivors Of The Sea: Transcriptome response of Skeletonema marinoi to long-term dormancy.</title>
        <authorList>
            <person name="Pinder M.I.M."/>
            <person name="Kourtchenko O."/>
            <person name="Robertson E.K."/>
            <person name="Larsson T."/>
            <person name="Maumus F."/>
            <person name="Osuna-Cruz C.M."/>
            <person name="Vancaester E."/>
            <person name="Stenow R."/>
            <person name="Vandepoele K."/>
            <person name="Ploug H."/>
            <person name="Bruchert V."/>
            <person name="Godhe A."/>
            <person name="Topel M."/>
        </authorList>
    </citation>
    <scope>NUCLEOTIDE SEQUENCE</scope>
    <source>
        <strain evidence="3">R05AC</strain>
    </source>
</reference>
<keyword evidence="4" id="KW-1185">Reference proteome</keyword>
<proteinExistence type="predicted"/>
<evidence type="ECO:0000256" key="2">
    <source>
        <dbReference type="SAM" id="MobiDB-lite"/>
    </source>
</evidence>
<feature type="coiled-coil region" evidence="1">
    <location>
        <begin position="202"/>
        <end position="233"/>
    </location>
</feature>
<comment type="caution">
    <text evidence="3">The sequence shown here is derived from an EMBL/GenBank/DDBJ whole genome shotgun (WGS) entry which is preliminary data.</text>
</comment>
<organism evidence="3 4">
    <name type="scientific">Skeletonema marinoi</name>
    <dbReference type="NCBI Taxonomy" id="267567"/>
    <lineage>
        <taxon>Eukaryota</taxon>
        <taxon>Sar</taxon>
        <taxon>Stramenopiles</taxon>
        <taxon>Ochrophyta</taxon>
        <taxon>Bacillariophyta</taxon>
        <taxon>Coscinodiscophyceae</taxon>
        <taxon>Thalassiosirophycidae</taxon>
        <taxon>Thalassiosirales</taxon>
        <taxon>Skeletonemataceae</taxon>
        <taxon>Skeletonema</taxon>
        <taxon>Skeletonema marinoi-dohrnii complex</taxon>
    </lineage>
</organism>
<feature type="region of interest" description="Disordered" evidence="2">
    <location>
        <begin position="19"/>
        <end position="40"/>
    </location>
</feature>
<dbReference type="Proteomes" id="UP001224775">
    <property type="component" value="Unassembled WGS sequence"/>
</dbReference>
<dbReference type="AlphaFoldDB" id="A0AAD9D6Q6"/>
<sequence length="459" mass="51523">MSIKDSALKLQEFSIRDGHFHPHGVRKGSGTHATTGSMEPPPIPSVLLRGEWSMGKVLEVYWRFSMIGDTYLGRCLAGLMPEKPNFGILPPHFTAGRENPFIEEGMKRCFGVILRRYGGFGVEGALLLFLASIVYHHEWLKTQIAGTTDHPFLQIPILNDPKLLEELKKLVTLDPAGAVTMATGVPESVKLRDKLREVIGLLTEYRNDVKWLKENLTEMVKNAMEEKATENGNITATFVAEQVAAATSKLAAPLVKQMEEMEQRLTASIGARASRSVGVDDNLPASSSRELGGLEAHLYRTYKYHDPDAAARNRHKSDWDVPSDFTMPSAHLFNGWVGWLQGFPSNATQDGSGKKIDAPVKPLRLLKHGSLPRKIRRAYDNNWKPIMELMENEVADEIRNRHVDGMNYDFFKSTYDEAFKGVCEKYPEFADTAKTKNWKVSTYCKKVATVKSQRKKAMV</sequence>
<name>A0AAD9D6Q6_9STRA</name>